<feature type="domain" description="OmpR/PhoB-type" evidence="5">
    <location>
        <begin position="2"/>
        <end position="100"/>
    </location>
</feature>
<comment type="similarity">
    <text evidence="1">Belongs to the TolB family.</text>
</comment>
<dbReference type="CDD" id="cd00383">
    <property type="entry name" value="trans_reg_C"/>
    <property type="match status" value="1"/>
</dbReference>
<protein>
    <submittedName>
        <fullName evidence="6">Transcriptional regulator</fullName>
    </submittedName>
</protein>
<dbReference type="SUPFAM" id="SSF46894">
    <property type="entry name" value="C-terminal effector domain of the bipartite response regulators"/>
    <property type="match status" value="1"/>
</dbReference>
<feature type="DNA-binding region" description="OmpR/PhoB-type" evidence="3">
    <location>
        <begin position="2"/>
        <end position="100"/>
    </location>
</feature>
<keyword evidence="4" id="KW-0472">Membrane</keyword>
<dbReference type="GO" id="GO:0000160">
    <property type="term" value="P:phosphorelay signal transduction system"/>
    <property type="evidence" value="ECO:0007669"/>
    <property type="project" value="InterPro"/>
</dbReference>
<evidence type="ECO:0000256" key="3">
    <source>
        <dbReference type="PROSITE-ProRule" id="PRU01091"/>
    </source>
</evidence>
<feature type="transmembrane region" description="Helical" evidence="4">
    <location>
        <begin position="158"/>
        <end position="176"/>
    </location>
</feature>
<keyword evidence="4" id="KW-1133">Transmembrane helix</keyword>
<dbReference type="PROSITE" id="PS51755">
    <property type="entry name" value="OMPR_PHOB"/>
    <property type="match status" value="1"/>
</dbReference>
<gene>
    <name evidence="6" type="ORF">EMK97_12535</name>
</gene>
<keyword evidence="2 3" id="KW-0238">DNA-binding</keyword>
<dbReference type="Pfam" id="PF07676">
    <property type="entry name" value="PD40"/>
    <property type="match status" value="3"/>
</dbReference>
<evidence type="ECO:0000256" key="2">
    <source>
        <dbReference type="ARBA" id="ARBA00023125"/>
    </source>
</evidence>
<name>A0A4P6PA69_9GAMM</name>
<keyword evidence="4" id="KW-0812">Transmembrane</keyword>
<dbReference type="PANTHER" id="PTHR36842">
    <property type="entry name" value="PROTEIN TOLB HOMOLOG"/>
    <property type="match status" value="1"/>
</dbReference>
<dbReference type="Gene3D" id="2.120.10.30">
    <property type="entry name" value="TolB, C-terminal domain"/>
    <property type="match status" value="2"/>
</dbReference>
<dbReference type="Pfam" id="PF00486">
    <property type="entry name" value="Trans_reg_C"/>
    <property type="match status" value="1"/>
</dbReference>
<dbReference type="Gene3D" id="1.10.10.10">
    <property type="entry name" value="Winged helix-like DNA-binding domain superfamily/Winged helix DNA-binding domain"/>
    <property type="match status" value="1"/>
</dbReference>
<dbReference type="SUPFAM" id="SSF82171">
    <property type="entry name" value="DPP6 N-terminal domain-like"/>
    <property type="match status" value="1"/>
</dbReference>
<keyword evidence="7" id="KW-1185">Reference proteome</keyword>
<dbReference type="Proteomes" id="UP000290244">
    <property type="component" value="Chromosome"/>
</dbReference>
<dbReference type="GO" id="GO:0003677">
    <property type="term" value="F:DNA binding"/>
    <property type="evidence" value="ECO:0007669"/>
    <property type="project" value="UniProtKB-UniRule"/>
</dbReference>
<dbReference type="AlphaFoldDB" id="A0A4P6PA69"/>
<evidence type="ECO:0000313" key="6">
    <source>
        <dbReference type="EMBL" id="QBG36485.1"/>
    </source>
</evidence>
<evidence type="ECO:0000256" key="1">
    <source>
        <dbReference type="ARBA" id="ARBA00009820"/>
    </source>
</evidence>
<proteinExistence type="inferred from homology"/>
<dbReference type="InterPro" id="IPR001867">
    <property type="entry name" value="OmpR/PhoB-type_DNA-bd"/>
</dbReference>
<dbReference type="EMBL" id="CP034759">
    <property type="protein sequence ID" value="QBG36485.1"/>
    <property type="molecule type" value="Genomic_DNA"/>
</dbReference>
<dbReference type="KEGG" id="lsd:EMK97_12535"/>
<evidence type="ECO:0000313" key="7">
    <source>
        <dbReference type="Proteomes" id="UP000290244"/>
    </source>
</evidence>
<dbReference type="InterPro" id="IPR011659">
    <property type="entry name" value="WD40"/>
</dbReference>
<dbReference type="RefSeq" id="WP_130602678.1">
    <property type="nucleotide sequence ID" value="NZ_CP034759.1"/>
</dbReference>
<sequence length="728" mass="81886">MSEQYWIGGFFIDLSRNQISQNQQSQTLAPKALAVLTYLAENQGRVVSYDELLDKVWPDTVVSPNTLQRSVAQLRKALGDDGKGQVYIQTHAKQGYSLECDVLWQNKREVVAAEETESHQQAAEQIAHIDETNSENSDNTPAVDGKTSHKFWLSKPTLFSLVGLIIILAIMAVNYAPSTPKFSLPVEQIRALTATDNKEFAAIYSPDGEYIVFSRYSEKLCIESNIWAKNIKTQKETQLTPKMGVYGRHSFSPDGKKLTFIESESCIKPIEQKTCYNLMTLDFEAALKSPQAPQSLMACKNSRIKRPTWLNNNNILVMQQAANRWQLVNYSIADNQSHVIYARTDGNFIDYDYSVQDNLIALTSIHADGLNYIEKLTPEGQLLSSELIEYPDEIARGRLLFPNFTPLSNLLVFSTGRQLFTLSFDGKVNKIHLPLDEPMGSPTFHPDGKRMLVIKGRWDSDIAVLPIAKLAKSAQPIVVTESGYQIKARSTLAEEQARFQPNGELIAFRSDRSGEDQIWLAEGENLRQLTNLPMDTYIRGLDWAADGQSILVNAINVLVQVNLDGSTKVFPFAHQIIELFQWQSDENTALVQARINGVLTLAEVNLNSLDYKLLTDKQVKRAAKTADGRLIYTDQMDRFWQPGAIEAQLIEPLINQGSDRGFIIKDNVIYGINDERQLWSYDLNQDTLTSLATLPEKIDSISDVNQQQLLLNVRVTAKKEVAELILSD</sequence>
<dbReference type="GO" id="GO:0006355">
    <property type="term" value="P:regulation of DNA-templated transcription"/>
    <property type="evidence" value="ECO:0007669"/>
    <property type="project" value="InterPro"/>
</dbReference>
<evidence type="ECO:0000259" key="5">
    <source>
        <dbReference type="PROSITE" id="PS51755"/>
    </source>
</evidence>
<dbReference type="InterPro" id="IPR016032">
    <property type="entry name" value="Sig_transdc_resp-reg_C-effctor"/>
</dbReference>
<dbReference type="PANTHER" id="PTHR36842:SF1">
    <property type="entry name" value="PROTEIN TOLB"/>
    <property type="match status" value="1"/>
</dbReference>
<accession>A0A4P6PA69</accession>
<reference evidence="6 7" key="1">
    <citation type="submission" date="2018-12" db="EMBL/GenBank/DDBJ databases">
        <title>Complete genome of Litorilituus sediminis.</title>
        <authorList>
            <person name="Liu A."/>
            <person name="Rong J."/>
        </authorList>
    </citation>
    <scope>NUCLEOTIDE SEQUENCE [LARGE SCALE GENOMIC DNA]</scope>
    <source>
        <strain evidence="6 7">JCM 17549</strain>
    </source>
</reference>
<evidence type="ECO:0000256" key="4">
    <source>
        <dbReference type="SAM" id="Phobius"/>
    </source>
</evidence>
<dbReference type="InterPro" id="IPR036388">
    <property type="entry name" value="WH-like_DNA-bd_sf"/>
</dbReference>
<dbReference type="OrthoDB" id="5693682at2"/>
<organism evidence="6 7">
    <name type="scientific">Litorilituus sediminis</name>
    <dbReference type="NCBI Taxonomy" id="718192"/>
    <lineage>
        <taxon>Bacteria</taxon>
        <taxon>Pseudomonadati</taxon>
        <taxon>Pseudomonadota</taxon>
        <taxon>Gammaproteobacteria</taxon>
        <taxon>Alteromonadales</taxon>
        <taxon>Colwelliaceae</taxon>
        <taxon>Litorilituus</taxon>
    </lineage>
</organism>
<dbReference type="SMART" id="SM00862">
    <property type="entry name" value="Trans_reg_C"/>
    <property type="match status" value="1"/>
</dbReference>
<dbReference type="InterPro" id="IPR011042">
    <property type="entry name" value="6-blade_b-propeller_TolB-like"/>
</dbReference>